<feature type="compositionally biased region" description="Low complexity" evidence="2">
    <location>
        <begin position="200"/>
        <end position="212"/>
    </location>
</feature>
<dbReference type="GO" id="GO:0003924">
    <property type="term" value="F:GTPase activity"/>
    <property type="evidence" value="ECO:0007669"/>
    <property type="project" value="InterPro"/>
</dbReference>
<dbReference type="InterPro" id="IPR010914">
    <property type="entry name" value="RsgA_GTPase_dom"/>
</dbReference>
<feature type="domain" description="EngC GTPase" evidence="3">
    <location>
        <begin position="43"/>
        <end position="193"/>
    </location>
</feature>
<reference key="1">
    <citation type="submission" date="2009-08" db="EMBL/GenBank/DDBJ databases">
        <title>The genome sequence of Spirochaeta thermophila DSM6192.</title>
        <authorList>
            <person name="Angelov A."/>
            <person name="Mientus M."/>
            <person name="Wittenberg S."/>
            <person name="Lehmann R."/>
            <person name="Liesegang H."/>
            <person name="Daniel R."/>
            <person name="Liebl W."/>
        </authorList>
    </citation>
    <scope>NUCLEOTIDE SEQUENCE</scope>
    <source>
        <strain>DSM 6192</strain>
    </source>
</reference>
<evidence type="ECO:0000259" key="3">
    <source>
        <dbReference type="PROSITE" id="PS50936"/>
    </source>
</evidence>
<feature type="region of interest" description="Disordered" evidence="2">
    <location>
        <begin position="194"/>
        <end position="256"/>
    </location>
</feature>
<dbReference type="PROSITE" id="PS50936">
    <property type="entry name" value="ENGC_GTPASE"/>
    <property type="match status" value="1"/>
</dbReference>
<dbReference type="Proteomes" id="UP000001296">
    <property type="component" value="Chromosome"/>
</dbReference>
<reference evidence="4 5" key="2">
    <citation type="journal article" date="2010" name="J. Bacteriol.">
        <title>Genome sequence of the polysaccharide-degrading, thermophilic anaerobe Spirochaeta thermophila DSM 6192.</title>
        <authorList>
            <person name="Angelov A."/>
            <person name="Liebl S."/>
            <person name="Ballschmiter M."/>
            <person name="Bomeke M."/>
            <person name="Lehmann R."/>
            <person name="Liesegang H."/>
            <person name="Daniel R."/>
            <person name="Liebl W."/>
        </authorList>
    </citation>
    <scope>NUCLEOTIDE SEQUENCE [LARGE SCALE GENOMIC DNA]</scope>
    <source>
        <strain evidence="5">ATCC 49972 / DSM 6192 / RI 19.B1</strain>
    </source>
</reference>
<evidence type="ECO:0000313" key="5">
    <source>
        <dbReference type="Proteomes" id="UP000001296"/>
    </source>
</evidence>
<dbReference type="EMBL" id="CP001698">
    <property type="protein sequence ID" value="ADN02425.1"/>
    <property type="molecule type" value="Genomic_DNA"/>
</dbReference>
<name>E0RTQ0_WINT6</name>
<gene>
    <name evidence="4" type="ordered locus">STHERM_c14850</name>
</gene>
<dbReference type="HOGENOM" id="CLU_1085466_0_0_12"/>
<dbReference type="KEGG" id="sta:STHERM_c14850"/>
<accession>E0RTQ0</accession>
<dbReference type="SUPFAM" id="SSF52540">
    <property type="entry name" value="P-loop containing nucleoside triphosphate hydrolases"/>
    <property type="match status" value="1"/>
</dbReference>
<dbReference type="Gene3D" id="3.40.50.300">
    <property type="entry name" value="P-loop containing nucleotide triphosphate hydrolases"/>
    <property type="match status" value="1"/>
</dbReference>
<dbReference type="PANTHER" id="PTHR32120">
    <property type="entry name" value="SMALL RIBOSOMAL SUBUNIT BIOGENESIS GTPASE RSGA"/>
    <property type="match status" value="1"/>
</dbReference>
<dbReference type="eggNOG" id="COG1162">
    <property type="taxonomic scope" value="Bacteria"/>
</dbReference>
<proteinExistence type="predicted"/>
<dbReference type="Pfam" id="PF03193">
    <property type="entry name" value="RsgA_GTPase"/>
    <property type="match status" value="1"/>
</dbReference>
<dbReference type="PaxDb" id="665571-STHERM_c14850"/>
<organism evidence="4 5">
    <name type="scientific">Winmispira thermophila (strain ATCC 49972 / DSM 6192 / RI 19.B1)</name>
    <name type="common">Spirochaeta thermophila</name>
    <dbReference type="NCBI Taxonomy" id="665571"/>
    <lineage>
        <taxon>Bacteria</taxon>
        <taxon>Pseudomonadati</taxon>
        <taxon>Spirochaetota</taxon>
        <taxon>Spirochaetia</taxon>
        <taxon>Winmispirales</taxon>
        <taxon>Winmispiraceae</taxon>
        <taxon>Winmispira</taxon>
    </lineage>
</organism>
<keyword evidence="1" id="KW-0690">Ribosome biogenesis</keyword>
<dbReference type="PANTHER" id="PTHR32120:SF10">
    <property type="entry name" value="SMALL RIBOSOMAL SUBUNIT BIOGENESIS GTPASE RSGA"/>
    <property type="match status" value="1"/>
</dbReference>
<evidence type="ECO:0000256" key="2">
    <source>
        <dbReference type="SAM" id="MobiDB-lite"/>
    </source>
</evidence>
<sequence>MTYLVYSSLLLVRLHFTPVLMRCQSISSRRALFFQEKFCCESGGGAHYLGAFRGVIRDFNPNRLERYLAVCRSAGVEPIVVLSKVDTVSGMRVEEVTGQVRRRLGEIPLVAISNTTRRGYGDLMRLLKRTKTYCMLGSSGVGKSTLVNNLACRARMKTGAVSEHTKKGTHVTERAAYENYLRVRKEQGYFGATLRGHLDSSSPWGEGPGPSSQGVNPEGEGGGGEEYGEGDVEGESRPLVAHAGADGASSQRPQGD</sequence>
<dbReference type="AlphaFoldDB" id="E0RTQ0"/>
<dbReference type="GO" id="GO:0005525">
    <property type="term" value="F:GTP binding"/>
    <property type="evidence" value="ECO:0007669"/>
    <property type="project" value="InterPro"/>
</dbReference>
<dbReference type="GO" id="GO:0042254">
    <property type="term" value="P:ribosome biogenesis"/>
    <property type="evidence" value="ECO:0007669"/>
    <property type="project" value="UniProtKB-KW"/>
</dbReference>
<evidence type="ECO:0000313" key="4">
    <source>
        <dbReference type="EMBL" id="ADN02425.1"/>
    </source>
</evidence>
<evidence type="ECO:0000256" key="1">
    <source>
        <dbReference type="ARBA" id="ARBA00022517"/>
    </source>
</evidence>
<dbReference type="InterPro" id="IPR004881">
    <property type="entry name" value="Ribosome_biogen_GTPase_RsgA"/>
</dbReference>
<protein>
    <recommendedName>
        <fullName evidence="3">EngC GTPase domain-containing protein</fullName>
    </recommendedName>
</protein>
<dbReference type="InterPro" id="IPR027417">
    <property type="entry name" value="P-loop_NTPase"/>
</dbReference>